<dbReference type="PANTHER" id="PTHR30486:SF15">
    <property type="entry name" value="TYPE II_IV SECRETION SYSTEM ATPASE"/>
    <property type="match status" value="1"/>
</dbReference>
<dbReference type="GO" id="GO:0016887">
    <property type="term" value="F:ATP hydrolysis activity"/>
    <property type="evidence" value="ECO:0007669"/>
    <property type="project" value="InterPro"/>
</dbReference>
<dbReference type="SUPFAM" id="SSF52540">
    <property type="entry name" value="P-loop containing nucleoside triphosphate hydrolases"/>
    <property type="match status" value="1"/>
</dbReference>
<evidence type="ECO:0000259" key="3">
    <source>
        <dbReference type="Pfam" id="PF00437"/>
    </source>
</evidence>
<dbReference type="Gene3D" id="3.40.50.300">
    <property type="entry name" value="P-loop containing nucleotide triphosphate hydrolases"/>
    <property type="match status" value="1"/>
</dbReference>
<dbReference type="RefSeq" id="WP_406856659.1">
    <property type="nucleotide sequence ID" value="NZ_CP157484.1"/>
</dbReference>
<protein>
    <submittedName>
        <fullName evidence="4">CpaF family protein</fullName>
    </submittedName>
</protein>
<gene>
    <name evidence="4" type="ORF">ABEG18_03220</name>
</gene>
<accession>A0AAU7JHD1</accession>
<dbReference type="AlphaFoldDB" id="A0AAU7JHD1"/>
<dbReference type="CDD" id="cd01130">
    <property type="entry name" value="VirB11-like_ATPase"/>
    <property type="match status" value="1"/>
</dbReference>
<dbReference type="Gene3D" id="3.30.450.380">
    <property type="match status" value="1"/>
</dbReference>
<name>A0AAU7JHD1_9HYPH</name>
<evidence type="ECO:0000313" key="4">
    <source>
        <dbReference type="EMBL" id="XBO39808.1"/>
    </source>
</evidence>
<proteinExistence type="inferred from homology"/>
<feature type="domain" description="Bacterial type II secretion system protein E" evidence="3">
    <location>
        <begin position="157"/>
        <end position="437"/>
    </location>
</feature>
<dbReference type="EMBL" id="CP157484">
    <property type="protein sequence ID" value="XBO39808.1"/>
    <property type="molecule type" value="Genomic_DNA"/>
</dbReference>
<reference evidence="4" key="1">
    <citation type="submission" date="2024-05" db="EMBL/GenBank/DDBJ databases">
        <authorList>
            <person name="Kim S."/>
            <person name="Heo J."/>
            <person name="Choi H."/>
            <person name="Choi Y."/>
            <person name="Kwon S.-W."/>
            <person name="Kim Y."/>
        </authorList>
    </citation>
    <scope>NUCLEOTIDE SEQUENCE</scope>
    <source>
        <strain evidence="4">KACC 23698</strain>
    </source>
</reference>
<organism evidence="4">
    <name type="scientific">Alsobacter sp. KACC 23698</name>
    <dbReference type="NCBI Taxonomy" id="3149229"/>
    <lineage>
        <taxon>Bacteria</taxon>
        <taxon>Pseudomonadati</taxon>
        <taxon>Pseudomonadota</taxon>
        <taxon>Alphaproteobacteria</taxon>
        <taxon>Hyphomicrobiales</taxon>
        <taxon>Alsobacteraceae</taxon>
        <taxon>Alsobacter</taxon>
    </lineage>
</organism>
<dbReference type="Pfam" id="PF00437">
    <property type="entry name" value="T2SSE"/>
    <property type="match status" value="1"/>
</dbReference>
<dbReference type="PANTHER" id="PTHR30486">
    <property type="entry name" value="TWITCHING MOTILITY PROTEIN PILT"/>
    <property type="match status" value="1"/>
</dbReference>
<comment type="similarity">
    <text evidence="1">Belongs to the GSP E family.</text>
</comment>
<feature type="region of interest" description="Disordered" evidence="2">
    <location>
        <begin position="1"/>
        <end position="87"/>
    </location>
</feature>
<evidence type="ECO:0000256" key="1">
    <source>
        <dbReference type="ARBA" id="ARBA00006611"/>
    </source>
</evidence>
<dbReference type="InterPro" id="IPR050921">
    <property type="entry name" value="T4SS_GSP_E_ATPase"/>
</dbReference>
<dbReference type="InterPro" id="IPR001482">
    <property type="entry name" value="T2SS/T4SS_dom"/>
</dbReference>
<sequence>MLGRFSARLSAAPRPRIEDDLPVPPAPPASGLRSAFPLPPDGPEAPAVAAEPTPAPPPVEARHHAPEPEPSAPPRPADARPAESRAMDVKPKLLEAKVRLHKRLIEELNLASLEKLPEQDLRREIHAIISGWVVVERLPLNAKELDGFVSEVLDEMTGLGPLEPLLKNPSISDILINGHENVFVEKGGVLEQTPSLFKDEAHLMRIIQKIVSGVGRRVDESSPLCDARLPDGSRFNCAIRPIGVDGPLVSIRKFSKSKLSLERLVEIGAIRPQMAELLAAAVKARITTIVSGGTGSGKTTMLNALSAFISPTERLITIEDAAELQLQQPHVARMETRPANLEGKGEIRQRDLVKNALRMRPERIILGECRGEEAFDMLQAMNTGHEGSMATIHANNPREAISRLEQMIGMAGLPLSQLSIRGQISAAVRMIVQLQRLSDGKRRVTSIAEITGMEGDIIQMQEIYKFVRTSTDQDGMIQGHHVATGIRPRFLQELVAHGVNIPTSHFDPSRPL</sequence>
<evidence type="ECO:0000256" key="2">
    <source>
        <dbReference type="SAM" id="MobiDB-lite"/>
    </source>
</evidence>
<feature type="compositionally biased region" description="Basic and acidic residues" evidence="2">
    <location>
        <begin position="77"/>
        <end position="87"/>
    </location>
</feature>
<dbReference type="InterPro" id="IPR027417">
    <property type="entry name" value="P-loop_NTPase"/>
</dbReference>